<reference evidence="1" key="2">
    <citation type="submission" date="2021-02" db="EMBL/GenBank/DDBJ databases">
        <authorList>
            <person name="Kimball J.A."/>
            <person name="Haas M.W."/>
            <person name="Macchietto M."/>
            <person name="Kono T."/>
            <person name="Duquette J."/>
            <person name="Shao M."/>
        </authorList>
    </citation>
    <scope>NUCLEOTIDE SEQUENCE</scope>
    <source>
        <tissue evidence="1">Fresh leaf tissue</tissue>
    </source>
</reference>
<dbReference type="Proteomes" id="UP000729402">
    <property type="component" value="Unassembled WGS sequence"/>
</dbReference>
<gene>
    <name evidence="1" type="ORF">GUJ93_ZPchr0010g10531</name>
</gene>
<reference evidence="1" key="1">
    <citation type="journal article" date="2021" name="bioRxiv">
        <title>Whole Genome Assembly and Annotation of Northern Wild Rice, Zizania palustris L., Supports a Whole Genome Duplication in the Zizania Genus.</title>
        <authorList>
            <person name="Haas M."/>
            <person name="Kono T."/>
            <person name="Macchietto M."/>
            <person name="Millas R."/>
            <person name="McGilp L."/>
            <person name="Shao M."/>
            <person name="Duquette J."/>
            <person name="Hirsch C.N."/>
            <person name="Kimball J."/>
        </authorList>
    </citation>
    <scope>NUCLEOTIDE SEQUENCE</scope>
    <source>
        <tissue evidence="1">Fresh leaf tissue</tissue>
    </source>
</reference>
<dbReference type="EMBL" id="JAAALK010000082">
    <property type="protein sequence ID" value="KAG8087957.1"/>
    <property type="molecule type" value="Genomic_DNA"/>
</dbReference>
<proteinExistence type="predicted"/>
<accession>A0A8J6BH48</accession>
<evidence type="ECO:0000313" key="1">
    <source>
        <dbReference type="EMBL" id="KAG8087957.1"/>
    </source>
</evidence>
<keyword evidence="2" id="KW-1185">Reference proteome</keyword>
<sequence>MAAVPATHLSTSISALRHHLPGVVAVPAARLSPYIYAVPSAIVLLPRASPTPSRGALRHRPPSAAAVPSTYKIWRSIQTKLVICSVVFHGARG</sequence>
<comment type="caution">
    <text evidence="1">The sequence shown here is derived from an EMBL/GenBank/DDBJ whole genome shotgun (WGS) entry which is preliminary data.</text>
</comment>
<dbReference type="AlphaFoldDB" id="A0A8J6BH48"/>
<evidence type="ECO:0000313" key="2">
    <source>
        <dbReference type="Proteomes" id="UP000729402"/>
    </source>
</evidence>
<organism evidence="1 2">
    <name type="scientific">Zizania palustris</name>
    <name type="common">Northern wild rice</name>
    <dbReference type="NCBI Taxonomy" id="103762"/>
    <lineage>
        <taxon>Eukaryota</taxon>
        <taxon>Viridiplantae</taxon>
        <taxon>Streptophyta</taxon>
        <taxon>Embryophyta</taxon>
        <taxon>Tracheophyta</taxon>
        <taxon>Spermatophyta</taxon>
        <taxon>Magnoliopsida</taxon>
        <taxon>Liliopsida</taxon>
        <taxon>Poales</taxon>
        <taxon>Poaceae</taxon>
        <taxon>BOP clade</taxon>
        <taxon>Oryzoideae</taxon>
        <taxon>Oryzeae</taxon>
        <taxon>Zizaniinae</taxon>
        <taxon>Zizania</taxon>
    </lineage>
</organism>
<name>A0A8J6BH48_ZIZPA</name>
<protein>
    <submittedName>
        <fullName evidence="1">Uncharacterized protein</fullName>
    </submittedName>
</protein>